<keyword evidence="4" id="KW-1185">Reference proteome</keyword>
<feature type="repeat" description="ANK" evidence="3">
    <location>
        <begin position="535"/>
        <end position="555"/>
    </location>
</feature>
<sequence>MSIDVDSNEDEAIPLQHGNYSCTYSIQSGFSTLTYQLITIYASLIADVDRSLLAVSDEGVIYNSNSKLSKVADPCLIHKYARHGDLKSIKKAVEDLPTRKKLQYITGMDSSQLTPLHYACRYHNKDIVEYLLENMVDVNARDQEGLTPLHYAVRYSFNDNQLVYLQPSADTSSNSHRSIVIQLIAKGARKDAKDRYHLTPLHYAAMKNNYEAVEDILTYNIFRENVKQQRSLIEARDENGMTPLLRSASHGSEKVLEYLLDVANADLFAIDRQQNTALHLACQLELHCESEIEAKNSSEDRALHLAVDANCTSIVEALIEFDCDVNATRAFGNTALHSAASKGYKNIVQMLYCANADILAINNIWETPLHNAARYNQFEVVKYICQLDVGGTVNNKPRHPTDETTDDKQLPNKLVQTEIIEALNVDHETPFLVAVSDGHLNTVQYLLERFKDYDDDLKAALINCPNKFHETAMHIAAINGYQEICETLHEAGALLNARDDNQETPLHFAAKGGKSNIVKKLLEWDAKLLIDTNETSNTALHLAAAKGKLIVVVLL</sequence>
<reference evidence="5" key="1">
    <citation type="submission" date="2017-02" db="UniProtKB">
        <authorList>
            <consortium name="WormBaseParasite"/>
        </authorList>
    </citation>
    <scope>IDENTIFICATION</scope>
</reference>
<dbReference type="Pfam" id="PF00023">
    <property type="entry name" value="Ank"/>
    <property type="match status" value="2"/>
</dbReference>
<name>A0A0N5AW09_9BILA</name>
<proteinExistence type="predicted"/>
<dbReference type="PANTHER" id="PTHR24161:SF119">
    <property type="entry name" value="ANKYRIN REPEAT DOMAIN 44"/>
    <property type="match status" value="1"/>
</dbReference>
<evidence type="ECO:0000256" key="3">
    <source>
        <dbReference type="PROSITE-ProRule" id="PRU00023"/>
    </source>
</evidence>
<evidence type="ECO:0000256" key="1">
    <source>
        <dbReference type="ARBA" id="ARBA00022737"/>
    </source>
</evidence>
<keyword evidence="2 3" id="KW-0040">ANK repeat</keyword>
<feature type="repeat" description="ANK" evidence="3">
    <location>
        <begin position="111"/>
        <end position="143"/>
    </location>
</feature>
<keyword evidence="1" id="KW-0677">Repeat</keyword>
<evidence type="ECO:0000313" key="5">
    <source>
        <dbReference type="WBParaSite" id="SMUV_0000909101-mRNA-1"/>
    </source>
</evidence>
<accession>A0A0N5AW09</accession>
<dbReference type="PROSITE" id="PS50297">
    <property type="entry name" value="ANK_REP_REGION"/>
    <property type="match status" value="5"/>
</dbReference>
<dbReference type="SMART" id="SM00248">
    <property type="entry name" value="ANK"/>
    <property type="match status" value="10"/>
</dbReference>
<dbReference type="SUPFAM" id="SSF48403">
    <property type="entry name" value="Ankyrin repeat"/>
    <property type="match status" value="2"/>
</dbReference>
<dbReference type="InterPro" id="IPR036770">
    <property type="entry name" value="Ankyrin_rpt-contain_sf"/>
</dbReference>
<dbReference type="WBParaSite" id="SMUV_0000909101-mRNA-1">
    <property type="protein sequence ID" value="SMUV_0000909101-mRNA-1"/>
    <property type="gene ID" value="SMUV_0000909101"/>
</dbReference>
<protein>
    <submittedName>
        <fullName evidence="5">ANK_REP_REGION domain-containing protein</fullName>
    </submittedName>
</protein>
<feature type="repeat" description="ANK" evidence="3">
    <location>
        <begin position="331"/>
        <end position="363"/>
    </location>
</feature>
<evidence type="ECO:0000256" key="2">
    <source>
        <dbReference type="ARBA" id="ARBA00023043"/>
    </source>
</evidence>
<dbReference type="AlphaFoldDB" id="A0A0N5AW09"/>
<dbReference type="Gene3D" id="1.25.40.20">
    <property type="entry name" value="Ankyrin repeat-containing domain"/>
    <property type="match status" value="5"/>
</dbReference>
<dbReference type="PANTHER" id="PTHR24161">
    <property type="entry name" value="ANK_REP_REGION DOMAIN-CONTAINING PROTEIN-RELATED"/>
    <property type="match status" value="1"/>
</dbReference>
<feature type="repeat" description="ANK" evidence="3">
    <location>
        <begin position="501"/>
        <end position="533"/>
    </location>
</feature>
<dbReference type="PROSITE" id="PS50088">
    <property type="entry name" value="ANK_REPEAT"/>
    <property type="match status" value="5"/>
</dbReference>
<dbReference type="Pfam" id="PF12796">
    <property type="entry name" value="Ank_2"/>
    <property type="match status" value="4"/>
</dbReference>
<organism evidence="4 5">
    <name type="scientific">Syphacia muris</name>
    <dbReference type="NCBI Taxonomy" id="451379"/>
    <lineage>
        <taxon>Eukaryota</taxon>
        <taxon>Metazoa</taxon>
        <taxon>Ecdysozoa</taxon>
        <taxon>Nematoda</taxon>
        <taxon>Chromadorea</taxon>
        <taxon>Rhabditida</taxon>
        <taxon>Spirurina</taxon>
        <taxon>Oxyuridomorpha</taxon>
        <taxon>Oxyuroidea</taxon>
        <taxon>Oxyuridae</taxon>
        <taxon>Syphacia</taxon>
    </lineage>
</organism>
<dbReference type="STRING" id="451379.A0A0N5AW09"/>
<dbReference type="InterPro" id="IPR002110">
    <property type="entry name" value="Ankyrin_rpt"/>
</dbReference>
<dbReference type="Proteomes" id="UP000046393">
    <property type="component" value="Unplaced"/>
</dbReference>
<evidence type="ECO:0000313" key="4">
    <source>
        <dbReference type="Proteomes" id="UP000046393"/>
    </source>
</evidence>
<feature type="repeat" description="ANK" evidence="3">
    <location>
        <begin position="468"/>
        <end position="500"/>
    </location>
</feature>